<dbReference type="InterPro" id="IPR004827">
    <property type="entry name" value="bZIP"/>
</dbReference>
<keyword evidence="2" id="KW-0805">Transcription regulation</keyword>
<dbReference type="Gene3D" id="1.20.5.170">
    <property type="match status" value="1"/>
</dbReference>
<gene>
    <name evidence="10" type="ORF">NQ317_002937</name>
</gene>
<evidence type="ECO:0000256" key="5">
    <source>
        <dbReference type="ARBA" id="ARBA00023242"/>
    </source>
</evidence>
<evidence type="ECO:0000313" key="10">
    <source>
        <dbReference type="EMBL" id="KAJ8971820.1"/>
    </source>
</evidence>
<dbReference type="PROSITE" id="PS00036">
    <property type="entry name" value="BZIP_BASIC"/>
    <property type="match status" value="1"/>
</dbReference>
<evidence type="ECO:0000256" key="6">
    <source>
        <dbReference type="ARBA" id="ARBA00040165"/>
    </source>
</evidence>
<dbReference type="EMBL" id="JAPWTJ010001429">
    <property type="protein sequence ID" value="KAJ8971820.1"/>
    <property type="molecule type" value="Genomic_DNA"/>
</dbReference>
<dbReference type="InterPro" id="IPR046347">
    <property type="entry name" value="bZIP_sf"/>
</dbReference>
<evidence type="ECO:0000256" key="2">
    <source>
        <dbReference type="ARBA" id="ARBA00023015"/>
    </source>
</evidence>
<sequence length="404" mass="45142">MTAAAVPTILKYLKNNQDYTVDQNMDVSQRAKKRRLDHLTWEEKMQRKKLKNRVAAQTSRDRKKAKQEEMEQAIQQLFSQNESLLAECENLKHTNQKLTEENTELYNRLQTPCLNCSQSRTVVCEALNGSAASLLLPKGRATHTAASLSQQLEVAVKVTTTYLLCLTYLLNSIQMSTFVPWNSSPRASSRISPGIWRQQQRVPGVRMKTKLRGSQSESDRHISNTKVVGTTSEELESSGCDMLKDKKSIESDISEYLLLHHNYAKPPKYTRKIKTPVSKRKLKVIKPKVDHAINKNELPVDAISLIVAENNAPLFENYDCLTVVAATEGSTNNENVIEVVTEGSEHAEDNTLLTVPSSQMMGGASPIPSSHSDYGYESLGSPSSLSELDIWDASVSELFPSLML</sequence>
<evidence type="ECO:0000259" key="9">
    <source>
        <dbReference type="PROSITE" id="PS50217"/>
    </source>
</evidence>
<organism evidence="10 11">
    <name type="scientific">Molorchus minor</name>
    <dbReference type="NCBI Taxonomy" id="1323400"/>
    <lineage>
        <taxon>Eukaryota</taxon>
        <taxon>Metazoa</taxon>
        <taxon>Ecdysozoa</taxon>
        <taxon>Arthropoda</taxon>
        <taxon>Hexapoda</taxon>
        <taxon>Insecta</taxon>
        <taxon>Pterygota</taxon>
        <taxon>Neoptera</taxon>
        <taxon>Endopterygota</taxon>
        <taxon>Coleoptera</taxon>
        <taxon>Polyphaga</taxon>
        <taxon>Cucujiformia</taxon>
        <taxon>Chrysomeloidea</taxon>
        <taxon>Cerambycidae</taxon>
        <taxon>Lamiinae</taxon>
        <taxon>Monochamini</taxon>
        <taxon>Molorchus</taxon>
    </lineage>
</organism>
<comment type="caution">
    <text evidence="10">The sequence shown here is derived from an EMBL/GenBank/DDBJ whole genome shotgun (WGS) entry which is preliminary data.</text>
</comment>
<keyword evidence="4" id="KW-0804">Transcription</keyword>
<protein>
    <recommendedName>
        <fullName evidence="6">X-box-binding protein 1</fullName>
    </recommendedName>
</protein>
<keyword evidence="3" id="KW-0238">DNA-binding</keyword>
<evidence type="ECO:0000313" key="11">
    <source>
        <dbReference type="Proteomes" id="UP001162164"/>
    </source>
</evidence>
<dbReference type="Pfam" id="PF00170">
    <property type="entry name" value="bZIP_1"/>
    <property type="match status" value="1"/>
</dbReference>
<dbReference type="CDD" id="cd14691">
    <property type="entry name" value="bZIP_XBP1"/>
    <property type="match status" value="1"/>
</dbReference>
<keyword evidence="5" id="KW-0539">Nucleus</keyword>
<evidence type="ECO:0000256" key="1">
    <source>
        <dbReference type="ARBA" id="ARBA00022843"/>
    </source>
</evidence>
<keyword evidence="11" id="KW-1185">Reference proteome</keyword>
<reference evidence="10" key="1">
    <citation type="journal article" date="2023" name="Insect Mol. Biol.">
        <title>Genome sequencing provides insights into the evolution of gene families encoding plant cell wall-degrading enzymes in longhorned beetles.</title>
        <authorList>
            <person name="Shin N.R."/>
            <person name="Okamura Y."/>
            <person name="Kirsch R."/>
            <person name="Pauchet Y."/>
        </authorList>
    </citation>
    <scope>NUCLEOTIDE SEQUENCE</scope>
    <source>
        <strain evidence="10">MMC_N1</strain>
    </source>
</reference>
<feature type="coiled-coil region" evidence="7">
    <location>
        <begin position="56"/>
        <end position="108"/>
    </location>
</feature>
<evidence type="ECO:0000256" key="8">
    <source>
        <dbReference type="SAM" id="MobiDB-lite"/>
    </source>
</evidence>
<proteinExistence type="predicted"/>
<name>A0ABQ9J2S2_9CUCU</name>
<evidence type="ECO:0000256" key="7">
    <source>
        <dbReference type="SAM" id="Coils"/>
    </source>
</evidence>
<keyword evidence="1" id="KW-0832">Ubl conjugation</keyword>
<feature type="domain" description="BZIP" evidence="9">
    <location>
        <begin position="42"/>
        <end position="105"/>
    </location>
</feature>
<feature type="region of interest" description="Disordered" evidence="8">
    <location>
        <begin position="211"/>
        <end position="233"/>
    </location>
</feature>
<dbReference type="PANTHER" id="PTHR46542:SF1">
    <property type="entry name" value="X-BOX BINDING PROTEIN 1"/>
    <property type="match status" value="1"/>
</dbReference>
<dbReference type="SUPFAM" id="SSF57959">
    <property type="entry name" value="Leucine zipper domain"/>
    <property type="match status" value="1"/>
</dbReference>
<evidence type="ECO:0000256" key="3">
    <source>
        <dbReference type="ARBA" id="ARBA00023125"/>
    </source>
</evidence>
<dbReference type="Proteomes" id="UP001162164">
    <property type="component" value="Unassembled WGS sequence"/>
</dbReference>
<dbReference type="PANTHER" id="PTHR46542">
    <property type="entry name" value="X-BOX BINDING PROTEIN 1"/>
    <property type="match status" value="1"/>
</dbReference>
<dbReference type="InterPro" id="IPR052470">
    <property type="entry name" value="ER_Stress-Reg_TF"/>
</dbReference>
<dbReference type="PROSITE" id="PS50217">
    <property type="entry name" value="BZIP"/>
    <property type="match status" value="1"/>
</dbReference>
<evidence type="ECO:0000256" key="4">
    <source>
        <dbReference type="ARBA" id="ARBA00023163"/>
    </source>
</evidence>
<dbReference type="SMART" id="SM00338">
    <property type="entry name" value="BRLZ"/>
    <property type="match status" value="1"/>
</dbReference>
<accession>A0ABQ9J2S2</accession>
<keyword evidence="7" id="KW-0175">Coiled coil</keyword>